<protein>
    <recommendedName>
        <fullName evidence="2">Ribosomal silencing factor RsfS</fullName>
    </recommendedName>
</protein>
<dbReference type="GO" id="GO:0017148">
    <property type="term" value="P:negative regulation of translation"/>
    <property type="evidence" value="ECO:0007669"/>
    <property type="project" value="UniProtKB-UniRule"/>
</dbReference>
<name>A0A286RI08_9BACT</name>
<accession>A0A286RI08</accession>
<dbReference type="KEGG" id="ttf:THTE_2991"/>
<organism evidence="3 4">
    <name type="scientific">Thermogutta terrifontis</name>
    <dbReference type="NCBI Taxonomy" id="1331910"/>
    <lineage>
        <taxon>Bacteria</taxon>
        <taxon>Pseudomonadati</taxon>
        <taxon>Planctomycetota</taxon>
        <taxon>Planctomycetia</taxon>
        <taxon>Pirellulales</taxon>
        <taxon>Thermoguttaceae</taxon>
        <taxon>Thermogutta</taxon>
    </lineage>
</organism>
<evidence type="ECO:0000256" key="1">
    <source>
        <dbReference type="ARBA" id="ARBA00010574"/>
    </source>
</evidence>
<keyword evidence="4" id="KW-1185">Reference proteome</keyword>
<keyword evidence="2" id="KW-0678">Repressor</keyword>
<dbReference type="Proteomes" id="UP000215086">
    <property type="component" value="Chromosome"/>
</dbReference>
<reference evidence="3 4" key="1">
    <citation type="journal article" name="Front. Microbiol.">
        <title>Sugar Metabolism of the First Thermophilic Planctomycete Thermogutta terrifontis: Comparative Genomic and Transcriptomic Approaches.</title>
        <authorList>
            <person name="Elcheninov A.G."/>
            <person name="Menzel P."/>
            <person name="Gudbergsdottir S.R."/>
            <person name="Slesarev A.I."/>
            <person name="Kadnikov V.V."/>
            <person name="Krogh A."/>
            <person name="Bonch-Osmolovskaya E.A."/>
            <person name="Peng X."/>
            <person name="Kublanov I.V."/>
        </authorList>
    </citation>
    <scope>NUCLEOTIDE SEQUENCE [LARGE SCALE GENOMIC DNA]</scope>
    <source>
        <strain evidence="3 4">R1</strain>
    </source>
</reference>
<dbReference type="GO" id="GO:0005737">
    <property type="term" value="C:cytoplasm"/>
    <property type="evidence" value="ECO:0007669"/>
    <property type="project" value="UniProtKB-SubCell"/>
</dbReference>
<gene>
    <name evidence="2" type="primary">rsfS</name>
    <name evidence="3" type="ORF">THTE_2991</name>
</gene>
<evidence type="ECO:0000313" key="4">
    <source>
        <dbReference type="Proteomes" id="UP000215086"/>
    </source>
</evidence>
<evidence type="ECO:0000256" key="2">
    <source>
        <dbReference type="HAMAP-Rule" id="MF_01477"/>
    </source>
</evidence>
<dbReference type="Gene3D" id="3.30.460.10">
    <property type="entry name" value="Beta Polymerase, domain 2"/>
    <property type="match status" value="1"/>
</dbReference>
<comment type="subunit">
    <text evidence="2">Interacts with ribosomal protein uL14 (rplN).</text>
</comment>
<dbReference type="AlphaFoldDB" id="A0A286RI08"/>
<proteinExistence type="inferred from homology"/>
<dbReference type="Pfam" id="PF02410">
    <property type="entry name" value="RsfS"/>
    <property type="match status" value="1"/>
</dbReference>
<dbReference type="GO" id="GO:0043023">
    <property type="term" value="F:ribosomal large subunit binding"/>
    <property type="evidence" value="ECO:0007669"/>
    <property type="project" value="TreeGrafter"/>
</dbReference>
<dbReference type="GO" id="GO:0090071">
    <property type="term" value="P:negative regulation of ribosome biogenesis"/>
    <property type="evidence" value="ECO:0007669"/>
    <property type="project" value="UniProtKB-UniRule"/>
</dbReference>
<sequence length="138" mass="15666">MNDYDNAMPAIETTTSLERALLAARTAEEHRGQDIVILDMRELTTFFDFFVIVSGTSRRQLHAMSEHIDEALTQQGARRLGMEGFGESRWILLDYGDVVVHLFDPETRRYYALEDLWSHARQIPFSPGGDGSARMASV</sequence>
<comment type="function">
    <text evidence="2">Functions as a ribosomal silencing factor. Interacts with ribosomal protein uL14 (rplN), blocking formation of intersubunit bridge B8. Prevents association of the 30S and 50S ribosomal subunits and the formation of functional ribosomes, thus repressing translation.</text>
</comment>
<dbReference type="NCBIfam" id="TIGR00090">
    <property type="entry name" value="rsfS_iojap_ybeB"/>
    <property type="match status" value="1"/>
</dbReference>
<comment type="subcellular location">
    <subcellularLocation>
        <location evidence="2">Cytoplasm</location>
    </subcellularLocation>
</comment>
<keyword evidence="2" id="KW-0963">Cytoplasm</keyword>
<dbReference type="PANTHER" id="PTHR21043">
    <property type="entry name" value="IOJAP SUPERFAMILY ORTHOLOG"/>
    <property type="match status" value="1"/>
</dbReference>
<dbReference type="GO" id="GO:0042256">
    <property type="term" value="P:cytosolic ribosome assembly"/>
    <property type="evidence" value="ECO:0007669"/>
    <property type="project" value="UniProtKB-UniRule"/>
</dbReference>
<dbReference type="InterPro" id="IPR043519">
    <property type="entry name" value="NT_sf"/>
</dbReference>
<dbReference type="InterPro" id="IPR004394">
    <property type="entry name" value="Iojap/RsfS/C7orf30"/>
</dbReference>
<keyword evidence="2" id="KW-0810">Translation regulation</keyword>
<comment type="similarity">
    <text evidence="1 2">Belongs to the Iojap/RsfS family.</text>
</comment>
<dbReference type="EMBL" id="CP018477">
    <property type="protein sequence ID" value="ASV75593.1"/>
    <property type="molecule type" value="Genomic_DNA"/>
</dbReference>
<dbReference type="PANTHER" id="PTHR21043:SF0">
    <property type="entry name" value="MITOCHONDRIAL ASSEMBLY OF RIBOSOMAL LARGE SUBUNIT PROTEIN 1"/>
    <property type="match status" value="1"/>
</dbReference>
<dbReference type="SUPFAM" id="SSF81301">
    <property type="entry name" value="Nucleotidyltransferase"/>
    <property type="match status" value="1"/>
</dbReference>
<evidence type="ECO:0000313" key="3">
    <source>
        <dbReference type="EMBL" id="ASV75593.1"/>
    </source>
</evidence>
<dbReference type="RefSeq" id="WP_237260127.1">
    <property type="nucleotide sequence ID" value="NZ_CP018477.1"/>
</dbReference>
<dbReference type="HAMAP" id="MF_01477">
    <property type="entry name" value="Iojap_RsfS"/>
    <property type="match status" value="1"/>
</dbReference>